<organism evidence="2 3">
    <name type="scientific">Brassica napus</name>
    <name type="common">Rape</name>
    <dbReference type="NCBI Taxonomy" id="3708"/>
    <lineage>
        <taxon>Eukaryota</taxon>
        <taxon>Viridiplantae</taxon>
        <taxon>Streptophyta</taxon>
        <taxon>Embryophyta</taxon>
        <taxon>Tracheophyta</taxon>
        <taxon>Spermatophyta</taxon>
        <taxon>Magnoliopsida</taxon>
        <taxon>eudicotyledons</taxon>
        <taxon>Gunneridae</taxon>
        <taxon>Pentapetalae</taxon>
        <taxon>rosids</taxon>
        <taxon>malvids</taxon>
        <taxon>Brassicales</taxon>
        <taxon>Brassicaceae</taxon>
        <taxon>Brassiceae</taxon>
        <taxon>Brassica</taxon>
    </lineage>
</organism>
<evidence type="ECO:0000313" key="3">
    <source>
        <dbReference type="Proteomes" id="UP000824890"/>
    </source>
</evidence>
<gene>
    <name evidence="2" type="ORF">HID58_091045</name>
</gene>
<evidence type="ECO:0000256" key="1">
    <source>
        <dbReference type="SAM" id="MobiDB-lite"/>
    </source>
</evidence>
<feature type="compositionally biased region" description="Acidic residues" evidence="1">
    <location>
        <begin position="96"/>
        <end position="105"/>
    </location>
</feature>
<dbReference type="Proteomes" id="UP000824890">
    <property type="component" value="Unassembled WGS sequence"/>
</dbReference>
<protein>
    <submittedName>
        <fullName evidence="2">Uncharacterized protein</fullName>
    </submittedName>
</protein>
<accession>A0ABQ7X8K1</accession>
<name>A0ABQ7X8K1_BRANA</name>
<dbReference type="EMBL" id="JAGKQM010001741">
    <property type="protein sequence ID" value="KAH0851426.1"/>
    <property type="molecule type" value="Genomic_DNA"/>
</dbReference>
<reference evidence="2 3" key="1">
    <citation type="submission" date="2021-05" db="EMBL/GenBank/DDBJ databases">
        <title>Genome Assembly of Synthetic Allotetraploid Brassica napus Reveals Homoeologous Exchanges between Subgenomes.</title>
        <authorList>
            <person name="Davis J.T."/>
        </authorList>
    </citation>
    <scope>NUCLEOTIDE SEQUENCE [LARGE SCALE GENOMIC DNA]</scope>
    <source>
        <strain evidence="3">cv. Da-Ae</strain>
        <tissue evidence="2">Seedling</tissue>
    </source>
</reference>
<proteinExistence type="predicted"/>
<evidence type="ECO:0000313" key="2">
    <source>
        <dbReference type="EMBL" id="KAH0851426.1"/>
    </source>
</evidence>
<feature type="region of interest" description="Disordered" evidence="1">
    <location>
        <begin position="95"/>
        <end position="118"/>
    </location>
</feature>
<comment type="caution">
    <text evidence="2">The sequence shown here is derived from an EMBL/GenBank/DDBJ whole genome shotgun (WGS) entry which is preliminary data.</text>
</comment>
<sequence length="175" mass="19536">MLEVAKSEVLVEKKKKKKSKRRGRLRSRATEVVESALSKSQIEEKEAPVSLSGDMEALDLAIEGTANFRGKNEFARDKSVVQVVPPKESLSVSELEVSDQEEVVSEPESPGVGIDPDEDERVWFKHPKAVRKALRQNLWKASLLEKTPPKDSSILSRAPAWISLNPGLPPLQWMI</sequence>
<keyword evidence="3" id="KW-1185">Reference proteome</keyword>